<keyword evidence="4 6" id="KW-1133">Transmembrane helix</keyword>
<evidence type="ECO:0000313" key="8">
    <source>
        <dbReference type="Proteomes" id="UP001140172"/>
    </source>
</evidence>
<comment type="similarity">
    <text evidence="2 6">Belongs to the peroxisomal membrane protein PXMP2/4 family.</text>
</comment>
<reference evidence="7" key="1">
    <citation type="submission" date="2022-07" db="EMBL/GenBank/DDBJ databases">
        <title>Phylogenomic reconstructions and comparative analyses of Kickxellomycotina fungi.</title>
        <authorList>
            <person name="Reynolds N.K."/>
            <person name="Stajich J.E."/>
            <person name="Barry K."/>
            <person name="Grigoriev I.V."/>
            <person name="Crous P."/>
            <person name="Smith M.E."/>
        </authorList>
    </citation>
    <scope>NUCLEOTIDE SEQUENCE</scope>
    <source>
        <strain evidence="7">BCRC 34489</strain>
    </source>
</reference>
<comment type="caution">
    <text evidence="7">The sequence shown here is derived from an EMBL/GenBank/DDBJ whole genome shotgun (WGS) entry which is preliminary data.</text>
</comment>
<dbReference type="OrthoDB" id="10267969at2759"/>
<dbReference type="GO" id="GO:0005739">
    <property type="term" value="C:mitochondrion"/>
    <property type="evidence" value="ECO:0007669"/>
    <property type="project" value="TreeGrafter"/>
</dbReference>
<evidence type="ECO:0000256" key="6">
    <source>
        <dbReference type="RuleBase" id="RU363053"/>
    </source>
</evidence>
<dbReference type="InterPro" id="IPR007248">
    <property type="entry name" value="Mpv17_PMP22"/>
</dbReference>
<comment type="subcellular location">
    <subcellularLocation>
        <location evidence="1">Membrane</location>
        <topology evidence="1">Multi-pass membrane protein</topology>
    </subcellularLocation>
</comment>
<dbReference type="PANTHER" id="PTHR11266:SF50">
    <property type="entry name" value="VACUOLAR MEMBRANE PROTEIN YOR292C"/>
    <property type="match status" value="1"/>
</dbReference>
<evidence type="ECO:0000256" key="3">
    <source>
        <dbReference type="ARBA" id="ARBA00022692"/>
    </source>
</evidence>
<dbReference type="Proteomes" id="UP001140172">
    <property type="component" value="Unassembled WGS sequence"/>
</dbReference>
<evidence type="ECO:0000313" key="7">
    <source>
        <dbReference type="EMBL" id="KAJ2787045.1"/>
    </source>
</evidence>
<dbReference type="AlphaFoldDB" id="A0A9W8LLS6"/>
<keyword evidence="3 6" id="KW-0812">Transmembrane</keyword>
<evidence type="ECO:0000256" key="5">
    <source>
        <dbReference type="ARBA" id="ARBA00023136"/>
    </source>
</evidence>
<keyword evidence="5 6" id="KW-0472">Membrane</keyword>
<evidence type="ECO:0000256" key="2">
    <source>
        <dbReference type="ARBA" id="ARBA00006824"/>
    </source>
</evidence>
<dbReference type="EMBL" id="JANBUM010000035">
    <property type="protein sequence ID" value="KAJ2787045.1"/>
    <property type="molecule type" value="Genomic_DNA"/>
</dbReference>
<sequence>MTAILRAWTAVAAERPLTTLTVTNGALGGLGDILAQTIESHNERHRFRWDYRRTLRFVAWGSLCAPLFHKWYLLLNRAFPLPAQSSGKTSFIYAVSKRVATDQLVYAPLGIAGFFVAMNFMEGQDWSSAKRRLSEFYLPTLKANYAVWPAVQAVNFGFVPVLYRVPFSSVVSIFWNAFMSWANAQSANKVELPVEMPHTTVEAAQEKQLQMRLDEKQRNELAR</sequence>
<name>A0A9W8LLS6_9FUNG</name>
<organism evidence="7 8">
    <name type="scientific">Coemansia interrupta</name>
    <dbReference type="NCBI Taxonomy" id="1126814"/>
    <lineage>
        <taxon>Eukaryota</taxon>
        <taxon>Fungi</taxon>
        <taxon>Fungi incertae sedis</taxon>
        <taxon>Zoopagomycota</taxon>
        <taxon>Kickxellomycotina</taxon>
        <taxon>Kickxellomycetes</taxon>
        <taxon>Kickxellales</taxon>
        <taxon>Kickxellaceae</taxon>
        <taxon>Coemansia</taxon>
    </lineage>
</organism>
<evidence type="ECO:0000256" key="4">
    <source>
        <dbReference type="ARBA" id="ARBA00022989"/>
    </source>
</evidence>
<gene>
    <name evidence="7" type="ORF">GGI15_001033</name>
</gene>
<feature type="transmembrane region" description="Helical" evidence="6">
    <location>
        <begin position="104"/>
        <end position="121"/>
    </location>
</feature>
<accession>A0A9W8LLS6</accession>
<dbReference type="PANTHER" id="PTHR11266">
    <property type="entry name" value="PEROXISOMAL MEMBRANE PROTEIN 2, PXMP2 MPV17"/>
    <property type="match status" value="1"/>
</dbReference>
<dbReference type="GO" id="GO:0016020">
    <property type="term" value="C:membrane"/>
    <property type="evidence" value="ECO:0007669"/>
    <property type="project" value="UniProtKB-SubCell"/>
</dbReference>
<proteinExistence type="inferred from homology"/>
<feature type="transmembrane region" description="Helical" evidence="6">
    <location>
        <begin position="54"/>
        <end position="72"/>
    </location>
</feature>
<dbReference type="Pfam" id="PF04117">
    <property type="entry name" value="Mpv17_PMP22"/>
    <property type="match status" value="1"/>
</dbReference>
<evidence type="ECO:0000256" key="1">
    <source>
        <dbReference type="ARBA" id="ARBA00004141"/>
    </source>
</evidence>
<keyword evidence="8" id="KW-1185">Reference proteome</keyword>
<protein>
    <submittedName>
        <fullName evidence="7">Uncharacterized protein</fullName>
    </submittedName>
</protein>